<dbReference type="PROSITE" id="PS51123">
    <property type="entry name" value="OMPA_2"/>
    <property type="match status" value="1"/>
</dbReference>
<evidence type="ECO:0000256" key="2">
    <source>
        <dbReference type="ARBA" id="ARBA00023136"/>
    </source>
</evidence>
<evidence type="ECO:0000256" key="4">
    <source>
        <dbReference type="PROSITE-ProRule" id="PRU00473"/>
    </source>
</evidence>
<evidence type="ECO:0000313" key="7">
    <source>
        <dbReference type="Proteomes" id="UP000077628"/>
    </source>
</evidence>
<dbReference type="AlphaFoldDB" id="A0A177NK25"/>
<dbReference type="InterPro" id="IPR050330">
    <property type="entry name" value="Bact_OuterMem_StrucFunc"/>
</dbReference>
<keyword evidence="2 4" id="KW-0472">Membrane</keyword>
<comment type="caution">
    <text evidence="6">The sequence shown here is derived from an EMBL/GenBank/DDBJ whole genome shotgun (WGS) entry which is preliminary data.</text>
</comment>
<keyword evidence="3" id="KW-0998">Cell outer membrane</keyword>
<dbReference type="OrthoDB" id="9782229at2"/>
<dbReference type="CDD" id="cd07185">
    <property type="entry name" value="OmpA_C-like"/>
    <property type="match status" value="1"/>
</dbReference>
<evidence type="ECO:0000313" key="6">
    <source>
        <dbReference type="EMBL" id="OAI18241.1"/>
    </source>
</evidence>
<dbReference type="Proteomes" id="UP000077628">
    <property type="component" value="Unassembled WGS sequence"/>
</dbReference>
<dbReference type="GO" id="GO:0009279">
    <property type="term" value="C:cell outer membrane"/>
    <property type="evidence" value="ECO:0007669"/>
    <property type="project" value="UniProtKB-SubCell"/>
</dbReference>
<reference evidence="7" key="1">
    <citation type="submission" date="2016-03" db="EMBL/GenBank/DDBJ databases">
        <authorList>
            <person name="Heylen K."/>
            <person name="De Vos P."/>
            <person name="Vekeman B."/>
        </authorList>
    </citation>
    <scope>NUCLEOTIDE SEQUENCE [LARGE SCALE GENOMIC DNA]</scope>
    <source>
        <strain evidence="7">R-45383</strain>
    </source>
</reference>
<dbReference type="SUPFAM" id="SSF103088">
    <property type="entry name" value="OmpA-like"/>
    <property type="match status" value="1"/>
</dbReference>
<comment type="subcellular location">
    <subcellularLocation>
        <location evidence="1">Cell outer membrane</location>
    </subcellularLocation>
</comment>
<dbReference type="PRINTS" id="PR01021">
    <property type="entry name" value="OMPADOMAIN"/>
</dbReference>
<accession>A0A177NK25</accession>
<evidence type="ECO:0000256" key="3">
    <source>
        <dbReference type="ARBA" id="ARBA00023237"/>
    </source>
</evidence>
<keyword evidence="7" id="KW-1185">Reference proteome</keyword>
<evidence type="ECO:0000256" key="1">
    <source>
        <dbReference type="ARBA" id="ARBA00004442"/>
    </source>
</evidence>
<evidence type="ECO:0000259" key="5">
    <source>
        <dbReference type="PROSITE" id="PS51123"/>
    </source>
</evidence>
<dbReference type="Gene3D" id="3.30.1330.60">
    <property type="entry name" value="OmpA-like domain"/>
    <property type="match status" value="1"/>
</dbReference>
<dbReference type="PANTHER" id="PTHR30329">
    <property type="entry name" value="STATOR ELEMENT OF FLAGELLAR MOTOR COMPLEX"/>
    <property type="match status" value="1"/>
</dbReference>
<protein>
    <recommendedName>
        <fullName evidence="5">OmpA-like domain-containing protein</fullName>
    </recommendedName>
</protein>
<dbReference type="Pfam" id="PF00691">
    <property type="entry name" value="OmpA"/>
    <property type="match status" value="1"/>
</dbReference>
<dbReference type="InterPro" id="IPR006664">
    <property type="entry name" value="OMP_bac"/>
</dbReference>
<proteinExistence type="predicted"/>
<dbReference type="RefSeq" id="WP_064028775.1">
    <property type="nucleotide sequence ID" value="NZ_LUUK01000171.1"/>
</dbReference>
<dbReference type="PANTHER" id="PTHR30329:SF21">
    <property type="entry name" value="LIPOPROTEIN YIAD-RELATED"/>
    <property type="match status" value="1"/>
</dbReference>
<dbReference type="InterPro" id="IPR036737">
    <property type="entry name" value="OmpA-like_sf"/>
</dbReference>
<dbReference type="STRING" id="702114.A1355_06080"/>
<dbReference type="EMBL" id="LUUK01000171">
    <property type="protein sequence ID" value="OAI18241.1"/>
    <property type="molecule type" value="Genomic_DNA"/>
</dbReference>
<name>A0A177NK25_9GAMM</name>
<feature type="domain" description="OmpA-like" evidence="5">
    <location>
        <begin position="91"/>
        <end position="207"/>
    </location>
</feature>
<dbReference type="InterPro" id="IPR006665">
    <property type="entry name" value="OmpA-like"/>
</dbReference>
<sequence>MNNNASWLGLTVIAGLLATEVWAEDKNFGKATPNPNEIIEHFKEPAAQPAPADADDYQDVPESELENVRGLKKISNIDKATGRKVQLPTTVAEKAISMEILFDYNSATLNAQAKTQLEPVGKALASGELEGIKYRIEGHTDVVGGDQFNIELSRRRAEAVKAYLIDKFGIAGNAIQIEGRGRQELADAKNPTAEANRRVRIVSLGKQ</sequence>
<organism evidence="6 7">
    <name type="scientific">Methylomonas koyamae</name>
    <dbReference type="NCBI Taxonomy" id="702114"/>
    <lineage>
        <taxon>Bacteria</taxon>
        <taxon>Pseudomonadati</taxon>
        <taxon>Pseudomonadota</taxon>
        <taxon>Gammaproteobacteria</taxon>
        <taxon>Methylococcales</taxon>
        <taxon>Methylococcaceae</taxon>
        <taxon>Methylomonas</taxon>
    </lineage>
</organism>
<gene>
    <name evidence="6" type="ORF">A1355_06080</name>
</gene>